<dbReference type="OrthoDB" id="6778822at2759"/>
<evidence type="ECO:0000259" key="9">
    <source>
        <dbReference type="PROSITE" id="PS50011"/>
    </source>
</evidence>
<dbReference type="Gene3D" id="3.30.200.20">
    <property type="entry name" value="Phosphorylase Kinase, domain 1"/>
    <property type="match status" value="1"/>
</dbReference>
<feature type="compositionally biased region" description="Polar residues" evidence="8">
    <location>
        <begin position="261"/>
        <end position="271"/>
    </location>
</feature>
<keyword evidence="10" id="KW-0396">Initiation factor</keyword>
<comment type="similarity">
    <text evidence="5">Belongs to the protein kinase superfamily. Ser/Thr protein kinase family. GCN2 subfamily.</text>
</comment>
<dbReference type="GO" id="GO:0003743">
    <property type="term" value="F:translation initiation factor activity"/>
    <property type="evidence" value="ECO:0007669"/>
    <property type="project" value="UniProtKB-KW"/>
</dbReference>
<dbReference type="InterPro" id="IPR050339">
    <property type="entry name" value="CC_SR_Kinase"/>
</dbReference>
<sequence>MSINKGPNIHGLNDRAQHNKDEEGSNEEDADPALPPRIASTIPFSAHSRLHNEFQVMEWLGKGGFGDVLKVKNKLDSRIYALKRIKLNPRNKQLNKKITREVKLLSQLNHENVVRYFNSWIETVEEDETEESTNTDSMSTAEITPPKNKFRKEPSVRFQLEKIPELNQNSLGFTDNIEDLAPPIKDSEWSMSFANDAENDGDDSEDSSDEVDLFGTSFLRLTTDDSNDVIFESDSRTGASETDDTAEESSRSKRFPIESSHVPTTNDNVSPANLPLHREAQYMYIQMEFCEKSTLRTAIDDNLYEDLDRTWRLFREIVEGLVHIHQQGMIHRDLKPVNIFLDSHDHVKIGDFGLATSSILPKYVLHKNEGPHSVDFHEDSQTGQVGTALYVAPELITKGVKITYNQVSINISIVSF</sequence>
<dbReference type="InterPro" id="IPR000719">
    <property type="entry name" value="Prot_kinase_dom"/>
</dbReference>
<protein>
    <submittedName>
        <fullName evidence="10">Eukaryotic translation initiation factor 2-alpha kinase 4</fullName>
    </submittedName>
</protein>
<reference evidence="10 11" key="1">
    <citation type="journal article" date="2016" name="Genome Biol. Evol.">
        <title>Gene Family Evolution Reflects Adaptation to Soil Environmental Stressors in the Genome of the Collembolan Orchesella cincta.</title>
        <authorList>
            <person name="Faddeeva-Vakhrusheva A."/>
            <person name="Derks M.F."/>
            <person name="Anvar S.Y."/>
            <person name="Agamennone V."/>
            <person name="Suring W."/>
            <person name="Smit S."/>
            <person name="van Straalen N.M."/>
            <person name="Roelofs D."/>
        </authorList>
    </citation>
    <scope>NUCLEOTIDE SEQUENCE [LARGE SCALE GENOMIC DNA]</scope>
    <source>
        <tissue evidence="10">Mixed pool</tissue>
    </source>
</reference>
<dbReference type="FunFam" id="3.30.200.20:FF:000722">
    <property type="entry name" value="eIF-2-alpha kinase GCN2"/>
    <property type="match status" value="1"/>
</dbReference>
<dbReference type="AlphaFoldDB" id="A0A1D2MVS0"/>
<accession>A0A1D2MVS0</accession>
<feature type="binding site" evidence="6">
    <location>
        <position position="83"/>
    </location>
    <ligand>
        <name>ATP</name>
        <dbReference type="ChEBI" id="CHEBI:30616"/>
    </ligand>
</feature>
<dbReference type="GO" id="GO:0005829">
    <property type="term" value="C:cytosol"/>
    <property type="evidence" value="ECO:0007669"/>
    <property type="project" value="TreeGrafter"/>
</dbReference>
<feature type="region of interest" description="Disordered" evidence="8">
    <location>
        <begin position="1"/>
        <end position="39"/>
    </location>
</feature>
<feature type="region of interest" description="Disordered" evidence="8">
    <location>
        <begin position="230"/>
        <end position="273"/>
    </location>
</feature>
<evidence type="ECO:0000256" key="2">
    <source>
        <dbReference type="ARBA" id="ARBA00022741"/>
    </source>
</evidence>
<evidence type="ECO:0000256" key="7">
    <source>
        <dbReference type="RuleBase" id="RU000304"/>
    </source>
</evidence>
<feature type="region of interest" description="Disordered" evidence="8">
    <location>
        <begin position="126"/>
        <end position="151"/>
    </location>
</feature>
<gene>
    <name evidence="10" type="ORF">Ocin01_09672</name>
</gene>
<dbReference type="GO" id="GO:0005524">
    <property type="term" value="F:ATP binding"/>
    <property type="evidence" value="ECO:0007669"/>
    <property type="project" value="UniProtKB-UniRule"/>
</dbReference>
<keyword evidence="2 6" id="KW-0547">Nucleotide-binding</keyword>
<dbReference type="GO" id="GO:1990625">
    <property type="term" value="P:negative regulation of cytoplasmic translational initiation in response to stress"/>
    <property type="evidence" value="ECO:0007669"/>
    <property type="project" value="TreeGrafter"/>
</dbReference>
<dbReference type="PROSITE" id="PS00108">
    <property type="entry name" value="PROTEIN_KINASE_ST"/>
    <property type="match status" value="1"/>
</dbReference>
<dbReference type="OMA" id="LDSKMMR"/>
<keyword evidence="3 10" id="KW-0418">Kinase</keyword>
<keyword evidence="7" id="KW-0723">Serine/threonine-protein kinase</keyword>
<evidence type="ECO:0000256" key="4">
    <source>
        <dbReference type="ARBA" id="ARBA00022840"/>
    </source>
</evidence>
<proteinExistence type="inferred from homology"/>
<evidence type="ECO:0000256" key="5">
    <source>
        <dbReference type="ARBA" id="ARBA00037982"/>
    </source>
</evidence>
<evidence type="ECO:0000256" key="8">
    <source>
        <dbReference type="SAM" id="MobiDB-lite"/>
    </source>
</evidence>
<name>A0A1D2MVS0_ORCCI</name>
<feature type="domain" description="Protein kinase" evidence="9">
    <location>
        <begin position="54"/>
        <end position="416"/>
    </location>
</feature>
<evidence type="ECO:0000313" key="10">
    <source>
        <dbReference type="EMBL" id="ODM97011.1"/>
    </source>
</evidence>
<dbReference type="InterPro" id="IPR011009">
    <property type="entry name" value="Kinase-like_dom_sf"/>
</dbReference>
<keyword evidence="10" id="KW-0648">Protein biosynthesis</keyword>
<dbReference type="InterPro" id="IPR008271">
    <property type="entry name" value="Ser/Thr_kinase_AS"/>
</dbReference>
<organism evidence="10 11">
    <name type="scientific">Orchesella cincta</name>
    <name type="common">Springtail</name>
    <name type="synonym">Podura cincta</name>
    <dbReference type="NCBI Taxonomy" id="48709"/>
    <lineage>
        <taxon>Eukaryota</taxon>
        <taxon>Metazoa</taxon>
        <taxon>Ecdysozoa</taxon>
        <taxon>Arthropoda</taxon>
        <taxon>Hexapoda</taxon>
        <taxon>Collembola</taxon>
        <taxon>Entomobryomorpha</taxon>
        <taxon>Entomobryoidea</taxon>
        <taxon>Orchesellidae</taxon>
        <taxon>Orchesellinae</taxon>
        <taxon>Orchesella</taxon>
    </lineage>
</organism>
<evidence type="ECO:0000256" key="3">
    <source>
        <dbReference type="ARBA" id="ARBA00022777"/>
    </source>
</evidence>
<dbReference type="PROSITE" id="PS00107">
    <property type="entry name" value="PROTEIN_KINASE_ATP"/>
    <property type="match status" value="1"/>
</dbReference>
<dbReference type="EMBL" id="LJIJ01000479">
    <property type="protein sequence ID" value="ODM97011.1"/>
    <property type="molecule type" value="Genomic_DNA"/>
</dbReference>
<dbReference type="PANTHER" id="PTHR11042">
    <property type="entry name" value="EUKARYOTIC TRANSLATION INITIATION FACTOR 2-ALPHA KINASE EIF2-ALPHA KINASE -RELATED"/>
    <property type="match status" value="1"/>
</dbReference>
<keyword evidence="4 6" id="KW-0067">ATP-binding</keyword>
<dbReference type="SUPFAM" id="SSF56112">
    <property type="entry name" value="Protein kinase-like (PK-like)"/>
    <property type="match status" value="1"/>
</dbReference>
<dbReference type="GO" id="GO:0004694">
    <property type="term" value="F:eukaryotic translation initiation factor 2alpha kinase activity"/>
    <property type="evidence" value="ECO:0007669"/>
    <property type="project" value="TreeGrafter"/>
</dbReference>
<feature type="compositionally biased region" description="Basic and acidic residues" evidence="8">
    <location>
        <begin position="12"/>
        <end position="23"/>
    </location>
</feature>
<dbReference type="Pfam" id="PF00069">
    <property type="entry name" value="Pkinase"/>
    <property type="match status" value="2"/>
</dbReference>
<comment type="caution">
    <text evidence="10">The sequence shown here is derived from an EMBL/GenBank/DDBJ whole genome shotgun (WGS) entry which is preliminary data.</text>
</comment>
<evidence type="ECO:0000313" key="11">
    <source>
        <dbReference type="Proteomes" id="UP000094527"/>
    </source>
</evidence>
<keyword evidence="11" id="KW-1185">Reference proteome</keyword>
<dbReference type="PANTHER" id="PTHR11042:SF136">
    <property type="entry name" value="EIF-2-ALPHA KINASE GCN2"/>
    <property type="match status" value="1"/>
</dbReference>
<dbReference type="STRING" id="48709.A0A1D2MVS0"/>
<dbReference type="GO" id="GO:0005634">
    <property type="term" value="C:nucleus"/>
    <property type="evidence" value="ECO:0007669"/>
    <property type="project" value="TreeGrafter"/>
</dbReference>
<evidence type="ECO:0000256" key="6">
    <source>
        <dbReference type="PROSITE-ProRule" id="PRU10141"/>
    </source>
</evidence>
<dbReference type="PROSITE" id="PS50011">
    <property type="entry name" value="PROTEIN_KINASE_DOM"/>
    <property type="match status" value="1"/>
</dbReference>
<evidence type="ECO:0000256" key="1">
    <source>
        <dbReference type="ARBA" id="ARBA00022679"/>
    </source>
</evidence>
<keyword evidence="1" id="KW-0808">Transferase</keyword>
<dbReference type="SMART" id="SM00220">
    <property type="entry name" value="S_TKc"/>
    <property type="match status" value="1"/>
</dbReference>
<dbReference type="Proteomes" id="UP000094527">
    <property type="component" value="Unassembled WGS sequence"/>
</dbReference>
<dbReference type="InterPro" id="IPR017441">
    <property type="entry name" value="Protein_kinase_ATP_BS"/>
</dbReference>
<dbReference type="Gene3D" id="1.10.510.10">
    <property type="entry name" value="Transferase(Phosphotransferase) domain 1"/>
    <property type="match status" value="1"/>
</dbReference>